<reference evidence="4" key="1">
    <citation type="submission" date="2016-10" db="EMBL/GenBank/DDBJ databases">
        <authorList>
            <person name="de Groot N.N."/>
        </authorList>
    </citation>
    <scope>NUCLEOTIDE SEQUENCE [LARGE SCALE GENOMIC DNA]</scope>
    <source>
        <strain evidence="4">CGMCC 1.8911</strain>
    </source>
</reference>
<dbReference type="OrthoDB" id="307788at2"/>
<evidence type="ECO:0000313" key="4">
    <source>
        <dbReference type="EMBL" id="SDJ75973.1"/>
    </source>
</evidence>
<reference evidence="3 6" key="3">
    <citation type="submission" date="2021-03" db="EMBL/GenBank/DDBJ databases">
        <title>Genomic Encyclopedia of Type Strains, Phase IV (KMG-IV): sequencing the most valuable type-strain genomes for metagenomic binning, comparative biology and taxonomic classification.</title>
        <authorList>
            <person name="Goeker M."/>
        </authorList>
    </citation>
    <scope>NUCLEOTIDE SEQUENCE [LARGE SCALE GENOMIC DNA]</scope>
    <source>
        <strain evidence="3 6">DSM 22420</strain>
    </source>
</reference>
<name>A0A1G8WCN5_9STAP</name>
<dbReference type="SUPFAM" id="SSF89919">
    <property type="entry name" value="Ribosome-binding factor A, RbfA"/>
    <property type="match status" value="1"/>
</dbReference>
<evidence type="ECO:0000313" key="6">
    <source>
        <dbReference type="Proteomes" id="UP001519348"/>
    </source>
</evidence>
<dbReference type="EMBL" id="JAGGKN010000001">
    <property type="protein sequence ID" value="MBP1951494.1"/>
    <property type="molecule type" value="Genomic_DNA"/>
</dbReference>
<evidence type="ECO:0000256" key="2">
    <source>
        <dbReference type="HAMAP-Rule" id="MF_00003"/>
    </source>
</evidence>
<gene>
    <name evidence="2" type="primary">rbfA</name>
    <name evidence="3" type="ORF">J2Z27_000520</name>
    <name evidence="4" type="ORF">SAMN05216187_102201</name>
</gene>
<proteinExistence type="inferred from homology"/>
<accession>A0A1G8WCN5</accession>
<dbReference type="Gene3D" id="3.30.300.20">
    <property type="match status" value="1"/>
</dbReference>
<dbReference type="STRING" id="586411.SAMN05216187_102201"/>
<dbReference type="InterPro" id="IPR020053">
    <property type="entry name" value="Ribosome-bd_factorA_CS"/>
</dbReference>
<dbReference type="RefSeq" id="WP_092595414.1">
    <property type="nucleotide sequence ID" value="NZ_BMCN01000001.1"/>
</dbReference>
<dbReference type="InterPro" id="IPR015946">
    <property type="entry name" value="KH_dom-like_a/b"/>
</dbReference>
<dbReference type="AlphaFoldDB" id="A0A1G8WCN5"/>
<dbReference type="PROSITE" id="PS01319">
    <property type="entry name" value="RBFA"/>
    <property type="match status" value="1"/>
</dbReference>
<dbReference type="EMBL" id="FNFI01000002">
    <property type="protein sequence ID" value="SDJ75973.1"/>
    <property type="molecule type" value="Genomic_DNA"/>
</dbReference>
<dbReference type="PANTHER" id="PTHR33515">
    <property type="entry name" value="RIBOSOME-BINDING FACTOR A, CHLOROPLASTIC-RELATED"/>
    <property type="match status" value="1"/>
</dbReference>
<dbReference type="GO" id="GO:0030490">
    <property type="term" value="P:maturation of SSU-rRNA"/>
    <property type="evidence" value="ECO:0007669"/>
    <property type="project" value="UniProtKB-UniRule"/>
</dbReference>
<dbReference type="Proteomes" id="UP000242700">
    <property type="component" value="Unassembled WGS sequence"/>
</dbReference>
<comment type="similarity">
    <text evidence="2">Belongs to the RbfA family.</text>
</comment>
<dbReference type="Proteomes" id="UP001519348">
    <property type="component" value="Unassembled WGS sequence"/>
</dbReference>
<dbReference type="PANTHER" id="PTHR33515:SF1">
    <property type="entry name" value="RIBOSOME-BINDING FACTOR A, CHLOROPLASTIC-RELATED"/>
    <property type="match status" value="1"/>
</dbReference>
<dbReference type="InterPro" id="IPR000238">
    <property type="entry name" value="RbfA"/>
</dbReference>
<dbReference type="GO" id="GO:0043024">
    <property type="term" value="F:ribosomal small subunit binding"/>
    <property type="evidence" value="ECO:0007669"/>
    <property type="project" value="TreeGrafter"/>
</dbReference>
<evidence type="ECO:0000313" key="5">
    <source>
        <dbReference type="Proteomes" id="UP000242700"/>
    </source>
</evidence>
<dbReference type="Pfam" id="PF02033">
    <property type="entry name" value="RBFA"/>
    <property type="match status" value="1"/>
</dbReference>
<evidence type="ECO:0000256" key="1">
    <source>
        <dbReference type="ARBA" id="ARBA00022517"/>
    </source>
</evidence>
<dbReference type="NCBIfam" id="TIGR00082">
    <property type="entry name" value="rbfA"/>
    <property type="match status" value="1"/>
</dbReference>
<organism evidence="4 5">
    <name type="scientific">Jeotgalicoccus aerolatus</name>
    <dbReference type="NCBI Taxonomy" id="709510"/>
    <lineage>
        <taxon>Bacteria</taxon>
        <taxon>Bacillati</taxon>
        <taxon>Bacillota</taxon>
        <taxon>Bacilli</taxon>
        <taxon>Bacillales</taxon>
        <taxon>Staphylococcaceae</taxon>
        <taxon>Jeotgalicoccus</taxon>
    </lineage>
</organism>
<reference evidence="5" key="2">
    <citation type="submission" date="2016-10" db="EMBL/GenBank/DDBJ databases">
        <authorList>
            <person name="Varghese N."/>
            <person name="Submissions S."/>
        </authorList>
    </citation>
    <scope>NUCLEOTIDE SEQUENCE [LARGE SCALE GENOMIC DNA]</scope>
    <source>
        <strain evidence="5">CGMCC 1.8911</strain>
    </source>
</reference>
<comment type="function">
    <text evidence="2">One of several proteins that assist in the late maturation steps of the functional core of the 30S ribosomal subunit. Associates with free 30S ribosomal subunits (but not with 30S subunits that are part of 70S ribosomes or polysomes). Required for efficient processing of 16S rRNA. May interact with the 5'-terminal helix region of 16S rRNA.</text>
</comment>
<dbReference type="InterPro" id="IPR023799">
    <property type="entry name" value="RbfA_dom_sf"/>
</dbReference>
<dbReference type="HAMAP" id="MF_00003">
    <property type="entry name" value="RbfA"/>
    <property type="match status" value="1"/>
</dbReference>
<dbReference type="GO" id="GO:0005829">
    <property type="term" value="C:cytosol"/>
    <property type="evidence" value="ECO:0007669"/>
    <property type="project" value="TreeGrafter"/>
</dbReference>
<protein>
    <recommendedName>
        <fullName evidence="2">Ribosome-binding factor A</fullName>
    </recommendedName>
</protein>
<evidence type="ECO:0000313" key="3">
    <source>
        <dbReference type="EMBL" id="MBP1951494.1"/>
    </source>
</evidence>
<keyword evidence="1 2" id="KW-0690">Ribosome biogenesis</keyword>
<comment type="subcellular location">
    <subcellularLocation>
        <location evidence="2">Cytoplasm</location>
    </subcellularLocation>
</comment>
<keyword evidence="6" id="KW-1185">Reference proteome</keyword>
<keyword evidence="2" id="KW-0963">Cytoplasm</keyword>
<comment type="subunit">
    <text evidence="2">Monomer. Binds 30S ribosomal subunits, but not 50S ribosomal subunits or 70S ribosomes.</text>
</comment>
<sequence length="116" mass="13465">MSTRNERIAEEIKKVLSEEIRTTVTEKEPDIGMVTITEVEVTKENETATAYYTSLNNNREFVQEVLDKFNGLFKKAVASNIRLRKAPDIKFKYDNSIDYGQRIESLLSDIKERDDK</sequence>